<accession>A0A9Q0GU41</accession>
<feature type="domain" description="Stress-response A/B barrel" evidence="2">
    <location>
        <begin position="94"/>
        <end position="187"/>
    </location>
</feature>
<dbReference type="EMBL" id="JAMYWD010000012">
    <property type="protein sequence ID" value="KAJ4953550.1"/>
    <property type="molecule type" value="Genomic_DNA"/>
</dbReference>
<sequence>MSIHSYTFCPLGIHLEHCLVGPVVSALCVYSKDISISSSRFIERSAWRSFNVSKLEAFGNDISGRQNRRRVAFAASEGSTSGLDYGFSRKRKVVEHICLLKANRDLSAEEENDMLDYLYTSQYQMGGIVAISLGSLSDKNPDGYTHAVYMRFQRQEDLAKFYKNSFYLRVLKDHVIPHCHGLISVDYESEVQDDILHIFRKGEEFNYGVEFVLLVSVVETARGGPADDALATLAKLPMEFPSLIVQATQGSNFNTSDIEYTHGAVIRFRSIEAFKMFVGSSDYKDIWKSKFQPITQKSLAVHFSVDPVGTEIM</sequence>
<evidence type="ECO:0000313" key="3">
    <source>
        <dbReference type="EMBL" id="KAJ4953550.1"/>
    </source>
</evidence>
<comment type="caution">
    <text evidence="3">The sequence shown here is derived from an EMBL/GenBank/DDBJ whole genome shotgun (WGS) entry which is preliminary data.</text>
</comment>
<reference evidence="3" key="1">
    <citation type="journal article" date="2023" name="Plant J.">
        <title>The genome of the king protea, Protea cynaroides.</title>
        <authorList>
            <person name="Chang J."/>
            <person name="Duong T.A."/>
            <person name="Schoeman C."/>
            <person name="Ma X."/>
            <person name="Roodt D."/>
            <person name="Barker N."/>
            <person name="Li Z."/>
            <person name="Van de Peer Y."/>
            <person name="Mizrachi E."/>
        </authorList>
    </citation>
    <scope>NUCLEOTIDE SEQUENCE</scope>
    <source>
        <tissue evidence="3">Young leaves</tissue>
    </source>
</reference>
<dbReference type="SUPFAM" id="SSF54909">
    <property type="entry name" value="Dimeric alpha+beta barrel"/>
    <property type="match status" value="2"/>
</dbReference>
<evidence type="ECO:0000256" key="1">
    <source>
        <dbReference type="ARBA" id="ARBA00011738"/>
    </source>
</evidence>
<dbReference type="SMART" id="SM00886">
    <property type="entry name" value="Dabb"/>
    <property type="match status" value="2"/>
</dbReference>
<gene>
    <name evidence="3" type="ORF">NE237_030382</name>
</gene>
<dbReference type="InterPro" id="IPR044662">
    <property type="entry name" value="HS1/DABB1-like"/>
</dbReference>
<keyword evidence="4" id="KW-1185">Reference proteome</keyword>
<dbReference type="InterPro" id="IPR013097">
    <property type="entry name" value="Dabb"/>
</dbReference>
<proteinExistence type="predicted"/>
<dbReference type="Gene3D" id="3.30.70.100">
    <property type="match status" value="2"/>
</dbReference>
<dbReference type="PROSITE" id="PS51502">
    <property type="entry name" value="S_R_A_B_BARREL"/>
    <property type="match status" value="2"/>
</dbReference>
<name>A0A9Q0GU41_9MAGN</name>
<dbReference type="OrthoDB" id="2016695at2759"/>
<comment type="subunit">
    <text evidence="1">Homodimer.</text>
</comment>
<evidence type="ECO:0000313" key="4">
    <source>
        <dbReference type="Proteomes" id="UP001141806"/>
    </source>
</evidence>
<dbReference type="InterPro" id="IPR011008">
    <property type="entry name" value="Dimeric_a/b-barrel"/>
</dbReference>
<dbReference type="PANTHER" id="PTHR33178">
    <property type="match status" value="1"/>
</dbReference>
<dbReference type="PANTHER" id="PTHR33178:SF5">
    <property type="entry name" value="EXPRESSED PROTEIN"/>
    <property type="match status" value="1"/>
</dbReference>
<dbReference type="Proteomes" id="UP001141806">
    <property type="component" value="Unassembled WGS sequence"/>
</dbReference>
<dbReference type="Pfam" id="PF07876">
    <property type="entry name" value="Dabb"/>
    <property type="match status" value="1"/>
</dbReference>
<organism evidence="3 4">
    <name type="scientific">Protea cynaroides</name>
    <dbReference type="NCBI Taxonomy" id="273540"/>
    <lineage>
        <taxon>Eukaryota</taxon>
        <taxon>Viridiplantae</taxon>
        <taxon>Streptophyta</taxon>
        <taxon>Embryophyta</taxon>
        <taxon>Tracheophyta</taxon>
        <taxon>Spermatophyta</taxon>
        <taxon>Magnoliopsida</taxon>
        <taxon>Proteales</taxon>
        <taxon>Proteaceae</taxon>
        <taxon>Protea</taxon>
    </lineage>
</organism>
<evidence type="ECO:0000259" key="2">
    <source>
        <dbReference type="PROSITE" id="PS51502"/>
    </source>
</evidence>
<protein>
    <recommendedName>
        <fullName evidence="2">Stress-response A/B barrel domain-containing protein</fullName>
    </recommendedName>
</protein>
<feature type="domain" description="Stress-response A/B barrel" evidence="2">
    <location>
        <begin position="209"/>
        <end position="303"/>
    </location>
</feature>
<dbReference type="AlphaFoldDB" id="A0A9Q0GU41"/>